<organism evidence="1 3">
    <name type="scientific">Pisum sativum</name>
    <name type="common">Garden pea</name>
    <name type="synonym">Lathyrus oleraceus</name>
    <dbReference type="NCBI Taxonomy" id="3888"/>
    <lineage>
        <taxon>Eukaryota</taxon>
        <taxon>Viridiplantae</taxon>
        <taxon>Streptophyta</taxon>
        <taxon>Embryophyta</taxon>
        <taxon>Tracheophyta</taxon>
        <taxon>Spermatophyta</taxon>
        <taxon>Magnoliopsida</taxon>
        <taxon>eudicotyledons</taxon>
        <taxon>Gunneridae</taxon>
        <taxon>Pentapetalae</taxon>
        <taxon>rosids</taxon>
        <taxon>fabids</taxon>
        <taxon>Fabales</taxon>
        <taxon>Fabaceae</taxon>
        <taxon>Papilionoideae</taxon>
        <taxon>50 kb inversion clade</taxon>
        <taxon>NPAAA clade</taxon>
        <taxon>Hologalegina</taxon>
        <taxon>IRL clade</taxon>
        <taxon>Fabeae</taxon>
        <taxon>Lathyrus</taxon>
    </lineage>
</organism>
<gene>
    <name evidence="1" type="ORF">KIW84_011483</name>
    <name evidence="2" type="ORF">KIW84_011484</name>
</gene>
<dbReference type="Proteomes" id="UP001058974">
    <property type="component" value="Chromosome 1"/>
</dbReference>
<dbReference type="PANTHER" id="PTHR34798:SF1">
    <property type="entry name" value="TIC-LIKE PROTEIN"/>
    <property type="match status" value="1"/>
</dbReference>
<dbReference type="EMBL" id="JAMSHJ010000001">
    <property type="protein sequence ID" value="KAI5442426.1"/>
    <property type="molecule type" value="Genomic_DNA"/>
</dbReference>
<sequence>MLVSTCRTIGKSGHPMKLHIKAMHWSQSQDKLQPFCNMTTGQKNEINNKERSIILKQQIWTSVPLSAAVSGPSGSLSPIGCTPPLQTVVKTDKTTGSSTAQHVNSVFSQLQRKRCATHYHIARNILHQQFTKTDPLLSAGSGSIYATKRNDVNCFLLEQSTVVSKQSEKHLPVSNQNCAQEKGFGCHK</sequence>
<evidence type="ECO:0000313" key="2">
    <source>
        <dbReference type="EMBL" id="KAI5442426.1"/>
    </source>
</evidence>
<comment type="caution">
    <text evidence="1">The sequence shown here is derived from an EMBL/GenBank/DDBJ whole genome shotgun (WGS) entry which is preliminary data.</text>
</comment>
<dbReference type="EMBL" id="JAMSHJ010000001">
    <property type="protein sequence ID" value="KAI5442425.1"/>
    <property type="molecule type" value="Genomic_DNA"/>
</dbReference>
<dbReference type="PANTHER" id="PTHR34798">
    <property type="entry name" value="PROTEIN TIME FOR COFFEE"/>
    <property type="match status" value="1"/>
</dbReference>
<accession>A0A9D5GUQ7</accession>
<reference evidence="1 3" key="1">
    <citation type="journal article" date="2022" name="Nat. Genet.">
        <title>Improved pea reference genome and pan-genome highlight genomic features and evolutionary characteristics.</title>
        <authorList>
            <person name="Yang T."/>
            <person name="Liu R."/>
            <person name="Luo Y."/>
            <person name="Hu S."/>
            <person name="Wang D."/>
            <person name="Wang C."/>
            <person name="Pandey M.K."/>
            <person name="Ge S."/>
            <person name="Xu Q."/>
            <person name="Li N."/>
            <person name="Li G."/>
            <person name="Huang Y."/>
            <person name="Saxena R.K."/>
            <person name="Ji Y."/>
            <person name="Li M."/>
            <person name="Yan X."/>
            <person name="He Y."/>
            <person name="Liu Y."/>
            <person name="Wang X."/>
            <person name="Xiang C."/>
            <person name="Varshney R.K."/>
            <person name="Ding H."/>
            <person name="Gao S."/>
            <person name="Zong X."/>
        </authorList>
    </citation>
    <scope>NUCLEOTIDE SEQUENCE [LARGE SCALE GENOMIC DNA]</scope>
    <source>
        <strain evidence="1 3">cv. Zhongwan 6</strain>
    </source>
</reference>
<proteinExistence type="predicted"/>
<dbReference type="GO" id="GO:0005634">
    <property type="term" value="C:nucleus"/>
    <property type="evidence" value="ECO:0007669"/>
    <property type="project" value="TreeGrafter"/>
</dbReference>
<evidence type="ECO:0000313" key="1">
    <source>
        <dbReference type="EMBL" id="KAI5442425.1"/>
    </source>
</evidence>
<dbReference type="AlphaFoldDB" id="A0A9D5GUQ7"/>
<dbReference type="GO" id="GO:0042752">
    <property type="term" value="P:regulation of circadian rhythm"/>
    <property type="evidence" value="ECO:0007669"/>
    <property type="project" value="InterPro"/>
</dbReference>
<protein>
    <submittedName>
        <fullName evidence="1">Uncharacterized protein</fullName>
    </submittedName>
</protein>
<dbReference type="InterPro" id="IPR039317">
    <property type="entry name" value="TIC"/>
</dbReference>
<keyword evidence="3" id="KW-1185">Reference proteome</keyword>
<dbReference type="Gramene" id="Psat01G0148300-T1">
    <property type="protein sequence ID" value="KAI5442425.1"/>
    <property type="gene ID" value="KIW84_011483"/>
</dbReference>
<evidence type="ECO:0000313" key="3">
    <source>
        <dbReference type="Proteomes" id="UP001058974"/>
    </source>
</evidence>
<name>A0A9D5GUQ7_PEA</name>
<dbReference type="Gramene" id="Psat01G0148400-T1">
    <property type="protein sequence ID" value="KAI5442426.1"/>
    <property type="gene ID" value="KIW84_011484"/>
</dbReference>